<feature type="domain" description="Pyridoxamine 5'-phosphate oxidase N-terminal" evidence="2">
    <location>
        <begin position="3"/>
        <end position="136"/>
    </location>
</feature>
<dbReference type="SUPFAM" id="SSF50475">
    <property type="entry name" value="FMN-binding split barrel"/>
    <property type="match status" value="1"/>
</dbReference>
<dbReference type="EMBL" id="UINC01002552">
    <property type="protein sequence ID" value="SUZ97909.1"/>
    <property type="molecule type" value="Genomic_DNA"/>
</dbReference>
<reference evidence="3" key="1">
    <citation type="submission" date="2018-05" db="EMBL/GenBank/DDBJ databases">
        <authorList>
            <person name="Lanie J.A."/>
            <person name="Ng W.-L."/>
            <person name="Kazmierczak K.M."/>
            <person name="Andrzejewski T.M."/>
            <person name="Davidsen T.M."/>
            <person name="Wayne K.J."/>
            <person name="Tettelin H."/>
            <person name="Glass J.I."/>
            <person name="Rusch D."/>
            <person name="Podicherti R."/>
            <person name="Tsui H.-C.T."/>
            <person name="Winkler M.E."/>
        </authorList>
    </citation>
    <scope>NUCLEOTIDE SEQUENCE</scope>
</reference>
<evidence type="ECO:0000259" key="2">
    <source>
        <dbReference type="Pfam" id="PF01243"/>
    </source>
</evidence>
<accession>A0A381S398</accession>
<dbReference type="GO" id="GO:0016627">
    <property type="term" value="F:oxidoreductase activity, acting on the CH-CH group of donors"/>
    <property type="evidence" value="ECO:0007669"/>
    <property type="project" value="TreeGrafter"/>
</dbReference>
<dbReference type="InterPro" id="IPR052019">
    <property type="entry name" value="F420H2_bilvrd_red/Heme_oxyg"/>
</dbReference>
<organism evidence="3">
    <name type="scientific">marine metagenome</name>
    <dbReference type="NCBI Taxonomy" id="408172"/>
    <lineage>
        <taxon>unclassified sequences</taxon>
        <taxon>metagenomes</taxon>
        <taxon>ecological metagenomes</taxon>
    </lineage>
</organism>
<dbReference type="InterPro" id="IPR011576">
    <property type="entry name" value="Pyridox_Oxase_N"/>
</dbReference>
<evidence type="ECO:0000313" key="3">
    <source>
        <dbReference type="EMBL" id="SUZ97909.1"/>
    </source>
</evidence>
<dbReference type="PANTHER" id="PTHR35176">
    <property type="entry name" value="HEME OXYGENASE HI_0854-RELATED"/>
    <property type="match status" value="1"/>
</dbReference>
<sequence length="145" mass="16003">MTDDEVAAFVGARLSLQVGTIERDGSIHLSTLWYAVIGGNVVFETYSRSQKIVNLERDDRITVLLEDGTTYETLRGVMIRGRAILRSDQADVVPVAEAVIRRNQPEVPEDYVAAAAVQMAVKRTAVEVVPEKVVSWDHTKLGGTY</sequence>
<dbReference type="PANTHER" id="PTHR35176:SF6">
    <property type="entry name" value="HEME OXYGENASE HI_0854-RELATED"/>
    <property type="match status" value="1"/>
</dbReference>
<gene>
    <name evidence="3" type="ORF">METZ01_LOCUS50763</name>
</gene>
<dbReference type="GO" id="GO:0005829">
    <property type="term" value="C:cytosol"/>
    <property type="evidence" value="ECO:0007669"/>
    <property type="project" value="TreeGrafter"/>
</dbReference>
<protein>
    <recommendedName>
        <fullName evidence="2">Pyridoxamine 5'-phosphate oxidase N-terminal domain-containing protein</fullName>
    </recommendedName>
</protein>
<dbReference type="Pfam" id="PF01243">
    <property type="entry name" value="PNPOx_N"/>
    <property type="match status" value="1"/>
</dbReference>
<dbReference type="GO" id="GO:0070967">
    <property type="term" value="F:coenzyme F420 binding"/>
    <property type="evidence" value="ECO:0007669"/>
    <property type="project" value="TreeGrafter"/>
</dbReference>
<dbReference type="AlphaFoldDB" id="A0A381S398"/>
<name>A0A381S398_9ZZZZ</name>
<dbReference type="Gene3D" id="2.30.110.10">
    <property type="entry name" value="Electron Transport, Fmn-binding Protein, Chain A"/>
    <property type="match status" value="1"/>
</dbReference>
<evidence type="ECO:0000256" key="1">
    <source>
        <dbReference type="ARBA" id="ARBA00023002"/>
    </source>
</evidence>
<dbReference type="InterPro" id="IPR012349">
    <property type="entry name" value="Split_barrel_FMN-bd"/>
</dbReference>
<proteinExistence type="predicted"/>
<keyword evidence="1" id="KW-0560">Oxidoreductase</keyword>